<accession>A0A0N0X8T6</accession>
<evidence type="ECO:0000313" key="1">
    <source>
        <dbReference type="EMBL" id="KPC25301.1"/>
    </source>
</evidence>
<reference evidence="1 2" key="1">
    <citation type="submission" date="2015-07" db="EMBL/GenBank/DDBJ databases">
        <authorList>
            <person name="Noorani M."/>
        </authorList>
    </citation>
    <scope>NUCLEOTIDE SEQUENCE [LARGE SCALE GENOMIC DNA]</scope>
    <source>
        <strain evidence="1 2">0788_9</strain>
    </source>
</reference>
<dbReference type="EMBL" id="LGLN01000081">
    <property type="protein sequence ID" value="KPC25301.1"/>
    <property type="molecule type" value="Genomic_DNA"/>
</dbReference>
<sequence>MSVYADAVLAKAIPIKRLKSIARRRAQIQNRRCGIKHRKFALGN</sequence>
<name>A0A0N0X8T6_PSESX</name>
<comment type="caution">
    <text evidence="1">The sequence shown here is derived from an EMBL/GenBank/DDBJ whole genome shotgun (WGS) entry which is preliminary data.</text>
</comment>
<proteinExistence type="predicted"/>
<dbReference type="Proteomes" id="UP000037891">
    <property type="component" value="Unassembled WGS sequence"/>
</dbReference>
<dbReference type="AlphaFoldDB" id="A0A0N0X8T6"/>
<protein>
    <submittedName>
        <fullName evidence="1">Uncharacterized protein</fullName>
    </submittedName>
</protein>
<reference evidence="1 2" key="2">
    <citation type="submission" date="2015-10" db="EMBL/GenBank/DDBJ databases">
        <title>Comparative genomics and high-throughput reverse genetic screens identify a new phytobacterial MAMP and an Arabidopsis receptor required for immune elicitation.</title>
        <authorList>
            <person name="Mott G.A."/>
            <person name="Thakur S."/>
            <person name="Wang P.W."/>
            <person name="Desveaux D."/>
            <person name="Guttman D.S."/>
        </authorList>
    </citation>
    <scope>NUCLEOTIDE SEQUENCE [LARGE SCALE GENOMIC DNA]</scope>
    <source>
        <strain evidence="1 2">0788_9</strain>
    </source>
</reference>
<gene>
    <name evidence="1" type="ORF">ABJ99_2449</name>
</gene>
<organism evidence="1 2">
    <name type="scientific">Pseudomonas syringae pv. cilantro</name>
    <dbReference type="NCBI Taxonomy" id="81035"/>
    <lineage>
        <taxon>Bacteria</taxon>
        <taxon>Pseudomonadati</taxon>
        <taxon>Pseudomonadota</taxon>
        <taxon>Gammaproteobacteria</taxon>
        <taxon>Pseudomonadales</taxon>
        <taxon>Pseudomonadaceae</taxon>
        <taxon>Pseudomonas</taxon>
        <taxon>Pseudomonas syringae</taxon>
    </lineage>
</organism>
<evidence type="ECO:0000313" key="2">
    <source>
        <dbReference type="Proteomes" id="UP000037891"/>
    </source>
</evidence>